<evidence type="ECO:0000313" key="3">
    <source>
        <dbReference type="EMBL" id="SDH16344.1"/>
    </source>
</evidence>
<name>A0A1G8A5W2_9HYPH</name>
<reference evidence="3 4" key="1">
    <citation type="submission" date="2016-10" db="EMBL/GenBank/DDBJ databases">
        <authorList>
            <person name="de Groot N.N."/>
        </authorList>
    </citation>
    <scope>NUCLEOTIDE SEQUENCE [LARGE SCALE GENOMIC DNA]</scope>
    <source>
        <strain evidence="3 4">CGMCC 1.10267</strain>
    </source>
</reference>
<dbReference type="AlphaFoldDB" id="A0A1G8A5W2"/>
<evidence type="ECO:0000256" key="1">
    <source>
        <dbReference type="PROSITE-ProRule" id="PRU00169"/>
    </source>
</evidence>
<accession>A0A1G8A5W2</accession>
<evidence type="ECO:0000259" key="2">
    <source>
        <dbReference type="PROSITE" id="PS50110"/>
    </source>
</evidence>
<dbReference type="Gene3D" id="3.40.50.2300">
    <property type="match status" value="1"/>
</dbReference>
<feature type="domain" description="Response regulatory" evidence="2">
    <location>
        <begin position="36"/>
        <end position="147"/>
    </location>
</feature>
<dbReference type="PROSITE" id="PS50110">
    <property type="entry name" value="RESPONSE_REGULATORY"/>
    <property type="match status" value="1"/>
</dbReference>
<dbReference type="EMBL" id="FNCS01000026">
    <property type="protein sequence ID" value="SDH16344.1"/>
    <property type="molecule type" value="Genomic_DNA"/>
</dbReference>
<evidence type="ECO:0000313" key="4">
    <source>
        <dbReference type="Proteomes" id="UP000199495"/>
    </source>
</evidence>
<keyword evidence="4" id="KW-1185">Reference proteome</keyword>
<organism evidence="3 4">
    <name type="scientific">Pelagibacterium luteolum</name>
    <dbReference type="NCBI Taxonomy" id="440168"/>
    <lineage>
        <taxon>Bacteria</taxon>
        <taxon>Pseudomonadati</taxon>
        <taxon>Pseudomonadota</taxon>
        <taxon>Alphaproteobacteria</taxon>
        <taxon>Hyphomicrobiales</taxon>
        <taxon>Devosiaceae</taxon>
        <taxon>Pelagibacterium</taxon>
    </lineage>
</organism>
<dbReference type="InterPro" id="IPR011006">
    <property type="entry name" value="CheY-like_superfamily"/>
</dbReference>
<dbReference type="GO" id="GO:0000160">
    <property type="term" value="P:phosphorelay signal transduction system"/>
    <property type="evidence" value="ECO:0007669"/>
    <property type="project" value="InterPro"/>
</dbReference>
<protein>
    <submittedName>
        <fullName evidence="3">CheY chemotaxis protein or a CheY-like REC (Receiver) domain</fullName>
    </submittedName>
</protein>
<dbReference type="SUPFAM" id="SSF52172">
    <property type="entry name" value="CheY-like"/>
    <property type="match status" value="1"/>
</dbReference>
<feature type="modified residue" description="4-aspartylphosphate" evidence="1">
    <location>
        <position position="87"/>
    </location>
</feature>
<gene>
    <name evidence="3" type="ORF">SAMN04487974_12625</name>
</gene>
<dbReference type="InterPro" id="IPR001789">
    <property type="entry name" value="Sig_transdc_resp-reg_receiver"/>
</dbReference>
<dbReference type="Proteomes" id="UP000199495">
    <property type="component" value="Unassembled WGS sequence"/>
</dbReference>
<proteinExistence type="predicted"/>
<keyword evidence="1" id="KW-0597">Phosphoprotein</keyword>
<dbReference type="STRING" id="440168.SAMN04487974_12625"/>
<sequence length="149" mass="16428">MQKLPLNSVRIRYVVQLSFLLIGIDMASPNIFHGRRVLVLEDDYWIMAELVRDLRESGADVVGPFGEIIQALDALGSVQNLDAAILDVNIQGNRAFAVADILMDRNIPFVFATGYDASEIPAAYANIPVFQKPVTTSDIAQALLMRVSH</sequence>